<dbReference type="OrthoDB" id="289162at2759"/>
<evidence type="ECO:0000256" key="1">
    <source>
        <dbReference type="ARBA" id="ARBA00004123"/>
    </source>
</evidence>
<dbReference type="InterPro" id="IPR027417">
    <property type="entry name" value="P-loop_NTPase"/>
</dbReference>
<dbReference type="Proteomes" id="UP000076871">
    <property type="component" value="Unassembled WGS sequence"/>
</dbReference>
<sequence>MSSFKRKTTSKQQSLQPGTRISPGSTSTIITSTGIPSLDDILGGGLPLSCSQLVLAPDPHSAYGELVQKYFIAQGLATSHRICIVDDDARDFLSECVWIPGQATHSPSHAADDEEDEKAGEDDAKIKIAWRYEQMKQFQTTVSDSNQSTEDYCRTFDLTCRIPDTVLQSSVASGQVILVPVSAEAEDQPSVRILDAVEQILVDHAKSSESPAPIRICIPSLGSWQWGDISPRDISYFLYSLRSILRRHPFACASVSLPPPLCTETWGGAGWVQKLGWLTDASITLAAFTASPSLTAMFSAHHGFVHIHSLPAPHTLVPPSDRFSTLRGLSSSGENNLAFKCMRKRLIFETLHLDLEGGVGERRTTPAPNAMAFDEVVTNAHPQVGQTANALEASAGGNATVQVEVEQMEVAASSMSVADDRGEEKVGTVKKVKTKKKVAFMSDRPDLYDF</sequence>
<organism evidence="10 11">
    <name type="scientific">Laetiporus sulphureus 93-53</name>
    <dbReference type="NCBI Taxonomy" id="1314785"/>
    <lineage>
        <taxon>Eukaryota</taxon>
        <taxon>Fungi</taxon>
        <taxon>Dikarya</taxon>
        <taxon>Basidiomycota</taxon>
        <taxon>Agaricomycotina</taxon>
        <taxon>Agaricomycetes</taxon>
        <taxon>Polyporales</taxon>
        <taxon>Laetiporus</taxon>
    </lineage>
</organism>
<evidence type="ECO:0000313" key="11">
    <source>
        <dbReference type="Proteomes" id="UP000076871"/>
    </source>
</evidence>
<evidence type="ECO:0000256" key="3">
    <source>
        <dbReference type="ARBA" id="ARBA00005043"/>
    </source>
</evidence>
<dbReference type="PANTHER" id="PTHR12896:SF1">
    <property type="entry name" value="ELONGATOR COMPLEX PROTEIN 4"/>
    <property type="match status" value="1"/>
</dbReference>
<comment type="subcellular location">
    <subcellularLocation>
        <location evidence="2">Cytoplasm</location>
    </subcellularLocation>
    <subcellularLocation>
        <location evidence="1">Nucleus</location>
    </subcellularLocation>
</comment>
<evidence type="ECO:0000256" key="9">
    <source>
        <dbReference type="SAM" id="MobiDB-lite"/>
    </source>
</evidence>
<evidence type="ECO:0000256" key="5">
    <source>
        <dbReference type="ARBA" id="ARBA00020265"/>
    </source>
</evidence>
<evidence type="ECO:0000256" key="6">
    <source>
        <dbReference type="ARBA" id="ARBA00022490"/>
    </source>
</evidence>
<proteinExistence type="inferred from homology"/>
<evidence type="ECO:0000313" key="10">
    <source>
        <dbReference type="EMBL" id="KZT05926.1"/>
    </source>
</evidence>
<dbReference type="InParanoid" id="A0A165DZ24"/>
<dbReference type="FunCoup" id="A0A165DZ24">
    <property type="interactions" value="601"/>
</dbReference>
<evidence type="ECO:0000256" key="8">
    <source>
        <dbReference type="ARBA" id="ARBA00023242"/>
    </source>
</evidence>
<dbReference type="UniPathway" id="UPA00988"/>
<keyword evidence="8" id="KW-0539">Nucleus</keyword>
<dbReference type="GO" id="GO:0008023">
    <property type="term" value="C:transcription elongation factor complex"/>
    <property type="evidence" value="ECO:0007669"/>
    <property type="project" value="TreeGrafter"/>
</dbReference>
<dbReference type="AlphaFoldDB" id="A0A165DZ24"/>
<name>A0A165DZ24_9APHY</name>
<gene>
    <name evidence="10" type="ORF">LAESUDRAFT_737243</name>
</gene>
<dbReference type="Pfam" id="PF05625">
    <property type="entry name" value="PAXNEB"/>
    <property type="match status" value="1"/>
</dbReference>
<keyword evidence="6" id="KW-0963">Cytoplasm</keyword>
<dbReference type="RefSeq" id="XP_040763666.1">
    <property type="nucleotide sequence ID" value="XM_040910774.1"/>
</dbReference>
<evidence type="ECO:0000256" key="2">
    <source>
        <dbReference type="ARBA" id="ARBA00004496"/>
    </source>
</evidence>
<comment type="pathway">
    <text evidence="3">tRNA modification; 5-methoxycarbonylmethyl-2-thiouridine-tRNA biosynthesis.</text>
</comment>
<evidence type="ECO:0000256" key="4">
    <source>
        <dbReference type="ARBA" id="ARBA00007573"/>
    </source>
</evidence>
<keyword evidence="7" id="KW-0819">tRNA processing</keyword>
<dbReference type="GO" id="GO:0005737">
    <property type="term" value="C:cytoplasm"/>
    <property type="evidence" value="ECO:0007669"/>
    <property type="project" value="UniProtKB-SubCell"/>
</dbReference>
<accession>A0A165DZ24</accession>
<feature type="compositionally biased region" description="Low complexity" evidence="9">
    <location>
        <begin position="17"/>
        <end position="28"/>
    </location>
</feature>
<dbReference type="GO" id="GO:0033588">
    <property type="term" value="C:elongator holoenzyme complex"/>
    <property type="evidence" value="ECO:0007669"/>
    <property type="project" value="InterPro"/>
</dbReference>
<dbReference type="CDD" id="cd19494">
    <property type="entry name" value="Elp4"/>
    <property type="match status" value="1"/>
</dbReference>
<keyword evidence="11" id="KW-1185">Reference proteome</keyword>
<dbReference type="GeneID" id="63827803"/>
<dbReference type="InterPro" id="IPR008728">
    <property type="entry name" value="Elongator_complex_protein_4"/>
</dbReference>
<dbReference type="GO" id="GO:0002098">
    <property type="term" value="P:tRNA wobble uridine modification"/>
    <property type="evidence" value="ECO:0007669"/>
    <property type="project" value="InterPro"/>
</dbReference>
<feature type="region of interest" description="Disordered" evidence="9">
    <location>
        <begin position="1"/>
        <end position="28"/>
    </location>
</feature>
<protein>
    <recommendedName>
        <fullName evidence="5">Elongator complex protein 4</fullName>
    </recommendedName>
</protein>
<dbReference type="EMBL" id="KV427627">
    <property type="protein sequence ID" value="KZT05926.1"/>
    <property type="molecule type" value="Genomic_DNA"/>
</dbReference>
<comment type="similarity">
    <text evidence="4">Belongs to the ELP4 family.</text>
</comment>
<evidence type="ECO:0000256" key="7">
    <source>
        <dbReference type="ARBA" id="ARBA00022694"/>
    </source>
</evidence>
<dbReference type="STRING" id="1314785.A0A165DZ24"/>
<reference evidence="10 11" key="1">
    <citation type="journal article" date="2016" name="Mol. Biol. Evol.">
        <title>Comparative Genomics of Early-Diverging Mushroom-Forming Fungi Provides Insights into the Origins of Lignocellulose Decay Capabilities.</title>
        <authorList>
            <person name="Nagy L.G."/>
            <person name="Riley R."/>
            <person name="Tritt A."/>
            <person name="Adam C."/>
            <person name="Daum C."/>
            <person name="Floudas D."/>
            <person name="Sun H."/>
            <person name="Yadav J.S."/>
            <person name="Pangilinan J."/>
            <person name="Larsson K.H."/>
            <person name="Matsuura K."/>
            <person name="Barry K."/>
            <person name="Labutti K."/>
            <person name="Kuo R."/>
            <person name="Ohm R.A."/>
            <person name="Bhattacharya S.S."/>
            <person name="Shirouzu T."/>
            <person name="Yoshinaga Y."/>
            <person name="Martin F.M."/>
            <person name="Grigoriev I.V."/>
            <person name="Hibbett D.S."/>
        </authorList>
    </citation>
    <scope>NUCLEOTIDE SEQUENCE [LARGE SCALE GENOMIC DNA]</scope>
    <source>
        <strain evidence="10 11">93-53</strain>
    </source>
</reference>
<dbReference type="Gene3D" id="3.40.50.300">
    <property type="entry name" value="P-loop containing nucleotide triphosphate hydrolases"/>
    <property type="match status" value="1"/>
</dbReference>
<dbReference type="PANTHER" id="PTHR12896">
    <property type="entry name" value="PAX6 NEIGHBOR PROTEIN PAXNEB"/>
    <property type="match status" value="1"/>
</dbReference>